<evidence type="ECO:0008006" key="4">
    <source>
        <dbReference type="Google" id="ProtNLM"/>
    </source>
</evidence>
<keyword evidence="3" id="KW-1185">Reference proteome</keyword>
<dbReference type="HOGENOM" id="CLU_150821_1_0_1"/>
<reference evidence="2 3" key="1">
    <citation type="submission" date="2014-04" db="EMBL/GenBank/DDBJ databases">
        <authorList>
            <consortium name="DOE Joint Genome Institute"/>
            <person name="Kuo A."/>
            <person name="Kohler A."/>
            <person name="Jargeat P."/>
            <person name="Nagy L.G."/>
            <person name="Floudas D."/>
            <person name="Copeland A."/>
            <person name="Barry K.W."/>
            <person name="Cichocki N."/>
            <person name="Veneault-Fourrey C."/>
            <person name="LaButti K."/>
            <person name="Lindquist E.A."/>
            <person name="Lipzen A."/>
            <person name="Lundell T."/>
            <person name="Morin E."/>
            <person name="Murat C."/>
            <person name="Sun H."/>
            <person name="Tunlid A."/>
            <person name="Henrissat B."/>
            <person name="Grigoriev I.V."/>
            <person name="Hibbett D.S."/>
            <person name="Martin F."/>
            <person name="Nordberg H.P."/>
            <person name="Cantor M.N."/>
            <person name="Hua S.X."/>
        </authorList>
    </citation>
    <scope>NUCLEOTIDE SEQUENCE [LARGE SCALE GENOMIC DNA]</scope>
    <source>
        <strain evidence="2 3">Ve08.2h10</strain>
    </source>
</reference>
<evidence type="ECO:0000313" key="3">
    <source>
        <dbReference type="Proteomes" id="UP000054538"/>
    </source>
</evidence>
<name>A0A0D0CS02_9AGAM</name>
<gene>
    <name evidence="2" type="ORF">PAXRUDRAFT_836221</name>
</gene>
<accession>A0A0D0CS02</accession>
<dbReference type="AlphaFoldDB" id="A0A0D0CS02"/>
<proteinExistence type="predicted"/>
<reference evidence="3" key="2">
    <citation type="submission" date="2015-01" db="EMBL/GenBank/DDBJ databases">
        <title>Evolutionary Origins and Diversification of the Mycorrhizal Mutualists.</title>
        <authorList>
            <consortium name="DOE Joint Genome Institute"/>
            <consortium name="Mycorrhizal Genomics Consortium"/>
            <person name="Kohler A."/>
            <person name="Kuo A."/>
            <person name="Nagy L.G."/>
            <person name="Floudas D."/>
            <person name="Copeland A."/>
            <person name="Barry K.W."/>
            <person name="Cichocki N."/>
            <person name="Veneault-Fourrey C."/>
            <person name="LaButti K."/>
            <person name="Lindquist E.A."/>
            <person name="Lipzen A."/>
            <person name="Lundell T."/>
            <person name="Morin E."/>
            <person name="Murat C."/>
            <person name="Riley R."/>
            <person name="Ohm R."/>
            <person name="Sun H."/>
            <person name="Tunlid A."/>
            <person name="Henrissat B."/>
            <person name="Grigoriev I.V."/>
            <person name="Hibbett D.S."/>
            <person name="Martin F."/>
        </authorList>
    </citation>
    <scope>NUCLEOTIDE SEQUENCE [LARGE SCALE GENOMIC DNA]</scope>
    <source>
        <strain evidence="3">Ve08.2h10</strain>
    </source>
</reference>
<keyword evidence="1" id="KW-0732">Signal</keyword>
<sequence>MKNFWALLITITSLSAHTLAAVHASCPICPSSMGGLELHDGCTSQGITVCWYRKNEASSFRFCEYDSAGTLSPGGDYWCPTRVNTGTAPNCDSICYTSRRTA</sequence>
<dbReference type="InParanoid" id="A0A0D0CS02"/>
<dbReference type="EMBL" id="KN829567">
    <property type="protein sequence ID" value="KIK73631.1"/>
    <property type="molecule type" value="Genomic_DNA"/>
</dbReference>
<evidence type="ECO:0000313" key="2">
    <source>
        <dbReference type="EMBL" id="KIK73631.1"/>
    </source>
</evidence>
<protein>
    <recommendedName>
        <fullName evidence="4">Glucanase</fullName>
    </recommendedName>
</protein>
<organism evidence="2 3">
    <name type="scientific">Paxillus rubicundulus Ve08.2h10</name>
    <dbReference type="NCBI Taxonomy" id="930991"/>
    <lineage>
        <taxon>Eukaryota</taxon>
        <taxon>Fungi</taxon>
        <taxon>Dikarya</taxon>
        <taxon>Basidiomycota</taxon>
        <taxon>Agaricomycotina</taxon>
        <taxon>Agaricomycetes</taxon>
        <taxon>Agaricomycetidae</taxon>
        <taxon>Boletales</taxon>
        <taxon>Paxilineae</taxon>
        <taxon>Paxillaceae</taxon>
        <taxon>Paxillus</taxon>
    </lineage>
</organism>
<evidence type="ECO:0000256" key="1">
    <source>
        <dbReference type="SAM" id="SignalP"/>
    </source>
</evidence>
<feature type="chain" id="PRO_5002208794" description="Glucanase" evidence="1">
    <location>
        <begin position="21"/>
        <end position="102"/>
    </location>
</feature>
<feature type="signal peptide" evidence="1">
    <location>
        <begin position="1"/>
        <end position="20"/>
    </location>
</feature>
<dbReference type="Proteomes" id="UP000054538">
    <property type="component" value="Unassembled WGS sequence"/>
</dbReference>